<dbReference type="OrthoDB" id="9987098at2"/>
<reference evidence="1 2" key="1">
    <citation type="submission" date="2018-08" db="EMBL/GenBank/DDBJ databases">
        <title>Genomic Encyclopedia of Archaeal and Bacterial Type Strains, Phase II (KMG-II): from individual species to whole genera.</title>
        <authorList>
            <person name="Goeker M."/>
        </authorList>
    </citation>
    <scope>NUCLEOTIDE SEQUENCE [LARGE SCALE GENOMIC DNA]</scope>
    <source>
        <strain evidence="1 2">DSM 45791</strain>
    </source>
</reference>
<evidence type="ECO:0000313" key="1">
    <source>
        <dbReference type="EMBL" id="REH31174.1"/>
    </source>
</evidence>
<organism evidence="1 2">
    <name type="scientific">Kutzneria buriramensis</name>
    <dbReference type="NCBI Taxonomy" id="1045776"/>
    <lineage>
        <taxon>Bacteria</taxon>
        <taxon>Bacillati</taxon>
        <taxon>Actinomycetota</taxon>
        <taxon>Actinomycetes</taxon>
        <taxon>Pseudonocardiales</taxon>
        <taxon>Pseudonocardiaceae</taxon>
        <taxon>Kutzneria</taxon>
    </lineage>
</organism>
<keyword evidence="2" id="KW-1185">Reference proteome</keyword>
<proteinExistence type="predicted"/>
<dbReference type="AlphaFoldDB" id="A0A3E0GY25"/>
<gene>
    <name evidence="1" type="ORF">BCF44_122197</name>
</gene>
<dbReference type="EMBL" id="QUNO01000022">
    <property type="protein sequence ID" value="REH31174.1"/>
    <property type="molecule type" value="Genomic_DNA"/>
</dbReference>
<name>A0A3E0GY25_9PSEU</name>
<sequence length="71" mass="7729">MSRRYEFDTADCPLEIVPPGADLGEDDLAPGIYGLVIGDPWASAFVVEGTPPDLRRFVQRIGDAVQRDLPA</sequence>
<protein>
    <submittedName>
        <fullName evidence="1">Uncharacterized protein</fullName>
    </submittedName>
</protein>
<accession>A0A3E0GY25</accession>
<evidence type="ECO:0000313" key="2">
    <source>
        <dbReference type="Proteomes" id="UP000256269"/>
    </source>
</evidence>
<dbReference type="RefSeq" id="WP_116180984.1">
    <property type="nucleotide sequence ID" value="NZ_CP144376.1"/>
</dbReference>
<comment type="caution">
    <text evidence="1">The sequence shown here is derived from an EMBL/GenBank/DDBJ whole genome shotgun (WGS) entry which is preliminary data.</text>
</comment>
<dbReference type="Proteomes" id="UP000256269">
    <property type="component" value="Unassembled WGS sequence"/>
</dbReference>